<name>A0A8H3DL79_9AGAM</name>
<comment type="caution">
    <text evidence="2">The sequence shown here is derived from an EMBL/GenBank/DDBJ whole genome shotgun (WGS) entry which is preliminary data.</text>
</comment>
<proteinExistence type="predicted"/>
<evidence type="ECO:0000313" key="3">
    <source>
        <dbReference type="Proteomes" id="UP000663850"/>
    </source>
</evidence>
<feature type="region of interest" description="Disordered" evidence="1">
    <location>
        <begin position="1"/>
        <end position="30"/>
    </location>
</feature>
<gene>
    <name evidence="2" type="ORF">RDB_LOCUS139459</name>
</gene>
<evidence type="ECO:0000313" key="2">
    <source>
        <dbReference type="EMBL" id="CAE6535597.1"/>
    </source>
</evidence>
<dbReference type="AlphaFoldDB" id="A0A8H3DL79"/>
<evidence type="ECO:0000256" key="1">
    <source>
        <dbReference type="SAM" id="MobiDB-lite"/>
    </source>
</evidence>
<feature type="compositionally biased region" description="Low complexity" evidence="1">
    <location>
        <begin position="18"/>
        <end position="30"/>
    </location>
</feature>
<organism evidence="2 3">
    <name type="scientific">Rhizoctonia solani</name>
    <dbReference type="NCBI Taxonomy" id="456999"/>
    <lineage>
        <taxon>Eukaryota</taxon>
        <taxon>Fungi</taxon>
        <taxon>Dikarya</taxon>
        <taxon>Basidiomycota</taxon>
        <taxon>Agaricomycotina</taxon>
        <taxon>Agaricomycetes</taxon>
        <taxon>Cantharellales</taxon>
        <taxon>Ceratobasidiaceae</taxon>
        <taxon>Rhizoctonia</taxon>
    </lineage>
</organism>
<protein>
    <submittedName>
        <fullName evidence="2">Uncharacterized protein</fullName>
    </submittedName>
</protein>
<dbReference type="EMBL" id="CAJMWZ010007328">
    <property type="protein sequence ID" value="CAE6535597.1"/>
    <property type="molecule type" value="Genomic_DNA"/>
</dbReference>
<dbReference type="Proteomes" id="UP000663850">
    <property type="component" value="Unassembled WGS sequence"/>
</dbReference>
<reference evidence="2" key="1">
    <citation type="submission" date="2021-01" db="EMBL/GenBank/DDBJ databases">
        <authorList>
            <person name="Kaushik A."/>
        </authorList>
    </citation>
    <scope>NUCLEOTIDE SEQUENCE</scope>
    <source>
        <strain evidence="2">Type strain: AG8-Rh-89/</strain>
    </source>
</reference>
<sequence>MPRKAPPKSPDLIEIDSSESSPSDVEIVDSSKLAKSSELNSESLGLEEATLGSPTAHAIEDTIINEINEVTMHENMPNKMPDEIYAIEANSPSATTGHYHDSHAAKSRIIMDGNEYQNALEVLVDSLDRLKLHLPEQLPEIVASALEAPLGSAYDAADIAIEEGPTPWDIEEQDQQPVQLLDFEENDCGDTSFYVTLSNHLLRITKEEKKSKNTNFDRLMLLTIISDYNVVREKLQRAGCSAPSTVASEQIAETKAAASTDGDPKTKGKWFARRLRSQAMHVVRFGLLPESTQGKGALHHSLLLDEDVRNRILSYL</sequence>
<accession>A0A8H3DL79</accession>